<feature type="domain" description="PAW" evidence="2">
    <location>
        <begin position="81"/>
        <end position="182"/>
    </location>
</feature>
<proteinExistence type="predicted"/>
<dbReference type="EMBL" id="HBIZ01039461">
    <property type="protein sequence ID" value="CAE0772542.1"/>
    <property type="molecule type" value="Transcribed_RNA"/>
</dbReference>
<reference evidence="5" key="1">
    <citation type="submission" date="2021-01" db="EMBL/GenBank/DDBJ databases">
        <authorList>
            <person name="Corre E."/>
            <person name="Pelletier E."/>
            <person name="Niang G."/>
            <person name="Scheremetjew M."/>
            <person name="Finn R."/>
            <person name="Kale V."/>
            <person name="Holt S."/>
            <person name="Cochrane G."/>
            <person name="Meng A."/>
            <person name="Brown T."/>
            <person name="Cohen L."/>
        </authorList>
    </citation>
    <scope>NUCLEOTIDE SEQUENCE</scope>
    <source>
        <strain evidence="5">CCMP645</strain>
    </source>
</reference>
<dbReference type="Gene3D" id="1.20.58.2190">
    <property type="match status" value="1"/>
</dbReference>
<gene>
    <name evidence="5" type="ORF">PCAR00345_LOCUS25152</name>
    <name evidence="6" type="ORF">PCAR00345_LOCUS25153</name>
    <name evidence="7" type="ORF">PCAR00345_LOCUS25154</name>
</gene>
<evidence type="ECO:0000313" key="5">
    <source>
        <dbReference type="EMBL" id="CAE0772540.1"/>
    </source>
</evidence>
<evidence type="ECO:0000259" key="2">
    <source>
        <dbReference type="Pfam" id="PF04721"/>
    </source>
</evidence>
<feature type="compositionally biased region" description="Pro residues" evidence="1">
    <location>
        <begin position="584"/>
        <end position="599"/>
    </location>
</feature>
<dbReference type="InterPro" id="IPR018997">
    <property type="entry name" value="PUB_domain"/>
</dbReference>
<protein>
    <recommendedName>
        <fullName evidence="8">PUB domain-containing protein</fullName>
    </recommendedName>
</protein>
<dbReference type="EMBL" id="HBIZ01039460">
    <property type="protein sequence ID" value="CAE0772541.1"/>
    <property type="molecule type" value="Transcribed_RNA"/>
</dbReference>
<dbReference type="InterPro" id="IPR036339">
    <property type="entry name" value="PUB-like_dom_sf"/>
</dbReference>
<dbReference type="InterPro" id="IPR006588">
    <property type="entry name" value="Peptide_N_glycanase_PAW_dom"/>
</dbReference>
<name>A0A6S9ZCD6_CHRCT</name>
<dbReference type="Pfam" id="PF09409">
    <property type="entry name" value="PUB"/>
    <property type="match status" value="1"/>
</dbReference>
<dbReference type="SMART" id="SM00580">
    <property type="entry name" value="PUG"/>
    <property type="match status" value="1"/>
</dbReference>
<feature type="region of interest" description="Disordered" evidence="1">
    <location>
        <begin position="578"/>
        <end position="617"/>
    </location>
</feature>
<evidence type="ECO:0000259" key="4">
    <source>
        <dbReference type="Pfam" id="PF16558"/>
    </source>
</evidence>
<dbReference type="GO" id="GO:0005737">
    <property type="term" value="C:cytoplasm"/>
    <property type="evidence" value="ECO:0007669"/>
    <property type="project" value="InterPro"/>
</dbReference>
<feature type="domain" description="PUB" evidence="3">
    <location>
        <begin position="435"/>
        <end position="500"/>
    </location>
</feature>
<dbReference type="AlphaFoldDB" id="A0A6S9ZCD6"/>
<dbReference type="InterPro" id="IPR032353">
    <property type="entry name" value="AZUL"/>
</dbReference>
<dbReference type="CDD" id="cd09212">
    <property type="entry name" value="PUB"/>
    <property type="match status" value="1"/>
</dbReference>
<dbReference type="GO" id="GO:0006516">
    <property type="term" value="P:glycoprotein catabolic process"/>
    <property type="evidence" value="ECO:0007669"/>
    <property type="project" value="InterPro"/>
</dbReference>
<dbReference type="PANTHER" id="PTHR23153:SF38">
    <property type="entry name" value="UBX DOMAIN-CONTAINING PROTEIN 6"/>
    <property type="match status" value="1"/>
</dbReference>
<evidence type="ECO:0000313" key="6">
    <source>
        <dbReference type="EMBL" id="CAE0772541.1"/>
    </source>
</evidence>
<dbReference type="EMBL" id="HBIZ01039459">
    <property type="protein sequence ID" value="CAE0772540.1"/>
    <property type="molecule type" value="Transcribed_RNA"/>
</dbReference>
<evidence type="ECO:0000256" key="1">
    <source>
        <dbReference type="SAM" id="MobiDB-lite"/>
    </source>
</evidence>
<accession>A0A6S9ZCD6</accession>
<evidence type="ECO:0000313" key="7">
    <source>
        <dbReference type="EMBL" id="CAE0772542.1"/>
    </source>
</evidence>
<dbReference type="Pfam" id="PF16558">
    <property type="entry name" value="AZUL"/>
    <property type="match status" value="1"/>
</dbReference>
<evidence type="ECO:0000259" key="3">
    <source>
        <dbReference type="Pfam" id="PF09409"/>
    </source>
</evidence>
<dbReference type="SUPFAM" id="SSF143503">
    <property type="entry name" value="PUG domain-like"/>
    <property type="match status" value="1"/>
</dbReference>
<dbReference type="Gene3D" id="6.10.130.10">
    <property type="entry name" value="Ubiquitin-protein ligase E3A, N-terminal zinc-binding domain (AZUL)"/>
    <property type="match status" value="1"/>
</dbReference>
<sequence>MLTRRDLAPEAWISAKLGIVNGVLRARLVSGASLPVSSIISHLGPEERLRRLQWLLEAEVEERAELERGGRTQLTQAELRGRQTGSLQWRRERGELGSGGEVANEMELLLEKRASLRPVALVLTNGGSEARLSLSYSAVTGSYSANGSVYAKGLRALAACENAKRYEESDWDKAYIARETTADATCTFILPPLTRHQPPHQPPLQPAQQAAPQPPQADGAASYSVDGDTPGTLQGTCQVHGTATGKHSTADLCRGDASTGCYALRSCVLRVQHVLFSEDACVRWSVSLDGERWAKLPLQRGQDADDSASAAEHDVAALLAAERDVRGGGCSGTAGGKGIGGGGGDGGGGAGAGAFVDGLAFLCGLRVRAELSGGNAIATQLFRQSRKEIKTSLFEVCATLQYVPSRSLTLKRTLPDAQDLNTAVQRLKRHPPSSEVAAATQTVLRVLSNVRDHPSEDKYRTVKLAKLKARIGGVEGALEVLLASGFREEVASGERSLVLAAGASIDELRRAIEMLGRGGDAGDGGDDSDGCGDGGGGGGDACGAVDRAVCSGDGNADGCIGDGGIKARASDAHDATPNHVLVQPVPPSAAPPSPSPSPSPHARESAPTATPPAPAAPPAAAIRLQALFRMLSEGCGDTACQSAHCCSNKAVAPLTPHEAAVRMLALAPDPHARVCPNLSREESDASTR</sequence>
<feature type="domain" description="Ubiquitin-protein ligase E3A N-terminal zinc-binding" evidence="4">
    <location>
        <begin position="624"/>
        <end position="675"/>
    </location>
</feature>
<dbReference type="InterPro" id="IPR042556">
    <property type="entry name" value="AZUL_sf"/>
</dbReference>
<evidence type="ECO:0008006" key="8">
    <source>
        <dbReference type="Google" id="ProtNLM"/>
    </source>
</evidence>
<feature type="region of interest" description="Disordered" evidence="1">
    <location>
        <begin position="191"/>
        <end position="227"/>
    </location>
</feature>
<dbReference type="Pfam" id="PF04721">
    <property type="entry name" value="PAW"/>
    <property type="match status" value="1"/>
</dbReference>
<organism evidence="5">
    <name type="scientific">Chrysotila carterae</name>
    <name type="common">Marine alga</name>
    <name type="synonym">Syracosphaera carterae</name>
    <dbReference type="NCBI Taxonomy" id="13221"/>
    <lineage>
        <taxon>Eukaryota</taxon>
        <taxon>Haptista</taxon>
        <taxon>Haptophyta</taxon>
        <taxon>Prymnesiophyceae</taxon>
        <taxon>Isochrysidales</taxon>
        <taxon>Isochrysidaceae</taxon>
        <taxon>Chrysotila</taxon>
    </lineage>
</organism>
<dbReference type="PANTHER" id="PTHR23153">
    <property type="entry name" value="UBX-RELATED"/>
    <property type="match status" value="1"/>
</dbReference>